<sequence length="302" mass="32183">MPPSRKPPDAFAMSTMIALCLLWGMQQVAVKLAAHDMSPVLQIGLRSALAALMVYGLMLWRREKFSLADGTLLPGLGAGLLFAIEFLCVSLGLEHTTASHMSVFLYTAPVFTVLGLHWLVPGERLGPLQWVGVGAAFAGIVVAFSGSFGTSSKETGDLLLGDAFGVLAGLFWGATTVLIRRSRLSEASPSVTLLYQLGSSGALLVLVAVLTGQAFRFSLTNAVLGSLFFQTVIIGFASFLVWFWLLRTYLASRITVFSFLTPLFGVAFGVLLLHDPVGLQFGAGALLVLAGIILVNFKAKRA</sequence>
<evidence type="ECO:0000256" key="6">
    <source>
        <dbReference type="SAM" id="Phobius"/>
    </source>
</evidence>
<evidence type="ECO:0000256" key="4">
    <source>
        <dbReference type="ARBA" id="ARBA00022989"/>
    </source>
</evidence>
<evidence type="ECO:0000256" key="1">
    <source>
        <dbReference type="ARBA" id="ARBA00004651"/>
    </source>
</evidence>
<feature type="transmembrane region" description="Helical" evidence="6">
    <location>
        <begin position="127"/>
        <end position="146"/>
    </location>
</feature>
<feature type="transmembrane region" description="Helical" evidence="6">
    <location>
        <begin position="43"/>
        <end position="60"/>
    </location>
</feature>
<evidence type="ECO:0000259" key="7">
    <source>
        <dbReference type="Pfam" id="PF00892"/>
    </source>
</evidence>
<feature type="transmembrane region" description="Helical" evidence="6">
    <location>
        <begin position="227"/>
        <end position="245"/>
    </location>
</feature>
<feature type="transmembrane region" description="Helical" evidence="6">
    <location>
        <begin position="254"/>
        <end position="273"/>
    </location>
</feature>
<evidence type="ECO:0000256" key="3">
    <source>
        <dbReference type="ARBA" id="ARBA00022692"/>
    </source>
</evidence>
<dbReference type="Pfam" id="PF00892">
    <property type="entry name" value="EamA"/>
    <property type="match status" value="2"/>
</dbReference>
<dbReference type="GO" id="GO:0005886">
    <property type="term" value="C:plasma membrane"/>
    <property type="evidence" value="ECO:0007669"/>
    <property type="project" value="UniProtKB-SubCell"/>
</dbReference>
<dbReference type="Gene3D" id="1.10.3730.20">
    <property type="match status" value="1"/>
</dbReference>
<dbReference type="Proteomes" id="UP000198284">
    <property type="component" value="Unassembled WGS sequence"/>
</dbReference>
<dbReference type="InterPro" id="IPR000620">
    <property type="entry name" value="EamA_dom"/>
</dbReference>
<dbReference type="AlphaFoldDB" id="A0A239K1W9"/>
<keyword evidence="9" id="KW-1185">Reference proteome</keyword>
<accession>A0A239K1W9</accession>
<dbReference type="PANTHER" id="PTHR32322:SF18">
    <property type="entry name" value="S-ADENOSYLMETHIONINE_S-ADENOSYLHOMOCYSTEINE TRANSPORTER"/>
    <property type="match status" value="1"/>
</dbReference>
<proteinExistence type="predicted"/>
<gene>
    <name evidence="8" type="ORF">SAMN06265795_11478</name>
</gene>
<dbReference type="RefSeq" id="WP_089400698.1">
    <property type="nucleotide sequence ID" value="NZ_FZOT01000014.1"/>
</dbReference>
<dbReference type="EMBL" id="FZOT01000014">
    <property type="protein sequence ID" value="SNT11663.1"/>
    <property type="molecule type" value="Genomic_DNA"/>
</dbReference>
<comment type="subcellular location">
    <subcellularLocation>
        <location evidence="1">Cell membrane</location>
        <topology evidence="1">Multi-pass membrane protein</topology>
    </subcellularLocation>
</comment>
<keyword evidence="4 6" id="KW-1133">Transmembrane helix</keyword>
<feature type="transmembrane region" description="Helical" evidence="6">
    <location>
        <begin position="279"/>
        <end position="297"/>
    </location>
</feature>
<protein>
    <submittedName>
        <fullName evidence="8">Permease of the drug/metabolite transporter (DMT) superfamily</fullName>
    </submittedName>
</protein>
<dbReference type="InterPro" id="IPR050638">
    <property type="entry name" value="AA-Vitamin_Transporters"/>
</dbReference>
<feature type="transmembrane region" description="Helical" evidence="6">
    <location>
        <begin position="72"/>
        <end position="93"/>
    </location>
</feature>
<keyword evidence="2" id="KW-1003">Cell membrane</keyword>
<feature type="domain" description="EamA" evidence="7">
    <location>
        <begin position="12"/>
        <end position="144"/>
    </location>
</feature>
<feature type="transmembrane region" description="Helical" evidence="6">
    <location>
        <begin position="99"/>
        <end position="120"/>
    </location>
</feature>
<keyword evidence="5 6" id="KW-0472">Membrane</keyword>
<feature type="domain" description="EamA" evidence="7">
    <location>
        <begin position="160"/>
        <end position="296"/>
    </location>
</feature>
<evidence type="ECO:0000313" key="8">
    <source>
        <dbReference type="EMBL" id="SNT11663.1"/>
    </source>
</evidence>
<dbReference type="PANTHER" id="PTHR32322">
    <property type="entry name" value="INNER MEMBRANE TRANSPORTER"/>
    <property type="match status" value="1"/>
</dbReference>
<dbReference type="InterPro" id="IPR037185">
    <property type="entry name" value="EmrE-like"/>
</dbReference>
<dbReference type="OrthoDB" id="184388at2"/>
<feature type="transmembrane region" description="Helical" evidence="6">
    <location>
        <begin position="191"/>
        <end position="215"/>
    </location>
</feature>
<keyword evidence="3 6" id="KW-0812">Transmembrane</keyword>
<evidence type="ECO:0000256" key="5">
    <source>
        <dbReference type="ARBA" id="ARBA00023136"/>
    </source>
</evidence>
<feature type="transmembrane region" description="Helical" evidence="6">
    <location>
        <begin position="158"/>
        <end position="179"/>
    </location>
</feature>
<evidence type="ECO:0000313" key="9">
    <source>
        <dbReference type="Proteomes" id="UP000198284"/>
    </source>
</evidence>
<reference evidence="8 9" key="1">
    <citation type="submission" date="2017-06" db="EMBL/GenBank/DDBJ databases">
        <authorList>
            <person name="Kim H.J."/>
            <person name="Triplett B.A."/>
        </authorList>
    </citation>
    <scope>NUCLEOTIDE SEQUENCE [LARGE SCALE GENOMIC DNA]</scope>
    <source>
        <strain evidence="8 9">U15</strain>
    </source>
</reference>
<name>A0A239K1W9_9BURK</name>
<evidence type="ECO:0000256" key="2">
    <source>
        <dbReference type="ARBA" id="ARBA00022475"/>
    </source>
</evidence>
<dbReference type="SUPFAM" id="SSF103481">
    <property type="entry name" value="Multidrug resistance efflux transporter EmrE"/>
    <property type="match status" value="2"/>
</dbReference>
<organism evidence="8 9">
    <name type="scientific">Noviherbaspirillum humi</name>
    <dbReference type="NCBI Taxonomy" id="1688639"/>
    <lineage>
        <taxon>Bacteria</taxon>
        <taxon>Pseudomonadati</taxon>
        <taxon>Pseudomonadota</taxon>
        <taxon>Betaproteobacteria</taxon>
        <taxon>Burkholderiales</taxon>
        <taxon>Oxalobacteraceae</taxon>
        <taxon>Noviherbaspirillum</taxon>
    </lineage>
</organism>